<dbReference type="Proteomes" id="UP001305928">
    <property type="component" value="Chromosome"/>
</dbReference>
<organism evidence="2 3">
    <name type="scientific">Pseudomonas benzenivorans</name>
    <dbReference type="NCBI Taxonomy" id="556533"/>
    <lineage>
        <taxon>Bacteria</taxon>
        <taxon>Pseudomonadati</taxon>
        <taxon>Pseudomonadota</taxon>
        <taxon>Gammaproteobacteria</taxon>
        <taxon>Pseudomonadales</taxon>
        <taxon>Pseudomonadaceae</taxon>
        <taxon>Pseudomonas</taxon>
    </lineage>
</organism>
<keyword evidence="1" id="KW-0175">Coiled coil</keyword>
<dbReference type="RefSeq" id="WP_318641522.1">
    <property type="nucleotide sequence ID" value="NZ_CP137892.1"/>
</dbReference>
<gene>
    <name evidence="2" type="ORF">SBP02_10930</name>
</gene>
<sequence>MKFNEWGDFFAGVSAPLAFLWLVVGYFQQGEELGQNTLALKQQERALQLQVEELKQSVQQQKEMVKVTQEELEINRASIDREYRKEKLRSQPLIRQLGGAYSSSKEIIQHMVSAKNIGHLISRVVLSVRNSTIELSLDKDFFDNWDFDAEKNLVFTRGKDSLLKASDSFELHIDYLDGMGEQSGQILYFRANEKGSFIFSSEKYM</sequence>
<evidence type="ECO:0000313" key="2">
    <source>
        <dbReference type="EMBL" id="WPC03311.1"/>
    </source>
</evidence>
<protein>
    <submittedName>
        <fullName evidence="2">Uncharacterized protein</fullName>
    </submittedName>
</protein>
<dbReference type="EMBL" id="CP137892">
    <property type="protein sequence ID" value="WPC03311.1"/>
    <property type="molecule type" value="Genomic_DNA"/>
</dbReference>
<evidence type="ECO:0000256" key="1">
    <source>
        <dbReference type="SAM" id="Coils"/>
    </source>
</evidence>
<feature type="coiled-coil region" evidence="1">
    <location>
        <begin position="40"/>
        <end position="71"/>
    </location>
</feature>
<proteinExistence type="predicted"/>
<name>A0ABZ0PRA7_9PSED</name>
<keyword evidence="3" id="KW-1185">Reference proteome</keyword>
<accession>A0ABZ0PRA7</accession>
<evidence type="ECO:0000313" key="3">
    <source>
        <dbReference type="Proteomes" id="UP001305928"/>
    </source>
</evidence>
<reference evidence="2 3" key="1">
    <citation type="submission" date="2023-11" db="EMBL/GenBank/DDBJ databases">
        <title>Complete genome of Pseudomonas benzenivorans BA3361.</title>
        <authorList>
            <person name="Shin S.Y."/>
            <person name="Song J."/>
            <person name="Kang H."/>
        </authorList>
    </citation>
    <scope>NUCLEOTIDE SEQUENCE [LARGE SCALE GENOMIC DNA]</scope>
    <source>
        <strain evidence="2 3">HNIBRBA3361</strain>
    </source>
</reference>